<evidence type="ECO:0000256" key="1">
    <source>
        <dbReference type="ARBA" id="ARBA00004141"/>
    </source>
</evidence>
<evidence type="ECO:0000256" key="5">
    <source>
        <dbReference type="SAM" id="Phobius"/>
    </source>
</evidence>
<keyword evidence="2 5" id="KW-0812">Transmembrane</keyword>
<dbReference type="Pfam" id="PF13564">
    <property type="entry name" value="DoxX_2"/>
    <property type="match status" value="1"/>
</dbReference>
<dbReference type="InterPro" id="IPR032808">
    <property type="entry name" value="DoxX"/>
</dbReference>
<dbReference type="GO" id="GO:0016020">
    <property type="term" value="C:membrane"/>
    <property type="evidence" value="ECO:0007669"/>
    <property type="project" value="UniProtKB-SubCell"/>
</dbReference>
<evidence type="ECO:0000313" key="6">
    <source>
        <dbReference type="EMBL" id="MBB3210455.1"/>
    </source>
</evidence>
<gene>
    <name evidence="6" type="ORF">FHS27_006302</name>
</gene>
<accession>A0A7W5E596</accession>
<comment type="caution">
    <text evidence="6">The sequence shown here is derived from an EMBL/GenBank/DDBJ whole genome shotgun (WGS) entry which is preliminary data.</text>
</comment>
<evidence type="ECO:0000256" key="3">
    <source>
        <dbReference type="ARBA" id="ARBA00022989"/>
    </source>
</evidence>
<keyword evidence="7" id="KW-1185">Reference proteome</keyword>
<dbReference type="RefSeq" id="WP_184309777.1">
    <property type="nucleotide sequence ID" value="NZ_JACHXU010000038.1"/>
</dbReference>
<dbReference type="Proteomes" id="UP000536179">
    <property type="component" value="Unassembled WGS sequence"/>
</dbReference>
<comment type="subcellular location">
    <subcellularLocation>
        <location evidence="1">Membrane</location>
        <topology evidence="1">Multi-pass membrane protein</topology>
    </subcellularLocation>
</comment>
<organism evidence="6 7">
    <name type="scientific">Aporhodopirellula rubra</name>
    <dbReference type="NCBI Taxonomy" id="980271"/>
    <lineage>
        <taxon>Bacteria</taxon>
        <taxon>Pseudomonadati</taxon>
        <taxon>Planctomycetota</taxon>
        <taxon>Planctomycetia</taxon>
        <taxon>Pirellulales</taxon>
        <taxon>Pirellulaceae</taxon>
        <taxon>Aporhodopirellula</taxon>
    </lineage>
</organism>
<protein>
    <recommendedName>
        <fullName evidence="8">DoxX family protein</fullName>
    </recommendedName>
</protein>
<evidence type="ECO:0000313" key="7">
    <source>
        <dbReference type="Proteomes" id="UP000536179"/>
    </source>
</evidence>
<keyword evidence="3 5" id="KW-1133">Transmembrane helix</keyword>
<evidence type="ECO:0008006" key="8">
    <source>
        <dbReference type="Google" id="ProtNLM"/>
    </source>
</evidence>
<evidence type="ECO:0000256" key="2">
    <source>
        <dbReference type="ARBA" id="ARBA00022692"/>
    </source>
</evidence>
<feature type="transmembrane region" description="Helical" evidence="5">
    <location>
        <begin position="59"/>
        <end position="82"/>
    </location>
</feature>
<sequence>MNDLLVTQAFAWLVTTLIAMMAIASAVVKLLNLPAMNAKWNQQLGMPDSLRNGAAALEISASVLFVLPATAMIGAVMLTAYLGGAIALHLRIRAFPFAAYASVMIGLIWGAVSLR</sequence>
<evidence type="ECO:0000256" key="4">
    <source>
        <dbReference type="ARBA" id="ARBA00023136"/>
    </source>
</evidence>
<dbReference type="EMBL" id="JACHXU010000038">
    <property type="protein sequence ID" value="MBB3210455.1"/>
    <property type="molecule type" value="Genomic_DNA"/>
</dbReference>
<feature type="transmembrane region" description="Helical" evidence="5">
    <location>
        <begin position="94"/>
        <end position="112"/>
    </location>
</feature>
<reference evidence="6 7" key="1">
    <citation type="submission" date="2020-08" db="EMBL/GenBank/DDBJ databases">
        <title>Genomic Encyclopedia of Type Strains, Phase III (KMG-III): the genomes of soil and plant-associated and newly described type strains.</title>
        <authorList>
            <person name="Whitman W."/>
        </authorList>
    </citation>
    <scope>NUCLEOTIDE SEQUENCE [LARGE SCALE GENOMIC DNA]</scope>
    <source>
        <strain evidence="6 7">CECT 8075</strain>
    </source>
</reference>
<proteinExistence type="predicted"/>
<name>A0A7W5E596_9BACT</name>
<keyword evidence="4 5" id="KW-0472">Membrane</keyword>
<dbReference type="AlphaFoldDB" id="A0A7W5E596"/>